<feature type="compositionally biased region" description="Low complexity" evidence="3">
    <location>
        <begin position="1034"/>
        <end position="1043"/>
    </location>
</feature>
<dbReference type="SUPFAM" id="SSF50044">
    <property type="entry name" value="SH3-domain"/>
    <property type="match status" value="1"/>
</dbReference>
<feature type="domain" description="SAM" evidence="5">
    <location>
        <begin position="1"/>
        <end position="65"/>
    </location>
</feature>
<dbReference type="GeneID" id="108557904"/>
<dbReference type="CDD" id="cd09527">
    <property type="entry name" value="SAM_Samd5"/>
    <property type="match status" value="1"/>
</dbReference>
<evidence type="ECO:0000256" key="1">
    <source>
        <dbReference type="ARBA" id="ARBA00022443"/>
    </source>
</evidence>
<dbReference type="InterPro" id="IPR001452">
    <property type="entry name" value="SH3_domain"/>
</dbReference>
<feature type="region of interest" description="Disordered" evidence="3">
    <location>
        <begin position="920"/>
        <end position="952"/>
    </location>
</feature>
<feature type="domain" description="SH3" evidence="4">
    <location>
        <begin position="775"/>
        <end position="836"/>
    </location>
</feature>
<dbReference type="Pfam" id="PF00536">
    <property type="entry name" value="SAM_1"/>
    <property type="match status" value="2"/>
</dbReference>
<dbReference type="InterPro" id="IPR013761">
    <property type="entry name" value="SAM/pointed_sf"/>
</dbReference>
<feature type="region of interest" description="Disordered" evidence="3">
    <location>
        <begin position="1029"/>
        <end position="1048"/>
    </location>
</feature>
<dbReference type="SMART" id="SM00454">
    <property type="entry name" value="SAM"/>
    <property type="match status" value="2"/>
</dbReference>
<dbReference type="RefSeq" id="XP_017770103.1">
    <property type="nucleotide sequence ID" value="XM_017914614.1"/>
</dbReference>
<dbReference type="InterPro" id="IPR051725">
    <property type="entry name" value="SAM-SH3_domain_protein"/>
</dbReference>
<feature type="region of interest" description="Disordered" evidence="3">
    <location>
        <begin position="594"/>
        <end position="632"/>
    </location>
</feature>
<dbReference type="Proteomes" id="UP000695000">
    <property type="component" value="Unplaced"/>
</dbReference>
<feature type="compositionally biased region" description="Low complexity" evidence="3">
    <location>
        <begin position="1122"/>
        <end position="1132"/>
    </location>
</feature>
<dbReference type="Gene3D" id="2.30.30.40">
    <property type="entry name" value="SH3 Domains"/>
    <property type="match status" value="1"/>
</dbReference>
<dbReference type="PROSITE" id="PS50002">
    <property type="entry name" value="SH3"/>
    <property type="match status" value="1"/>
</dbReference>
<feature type="region of interest" description="Disordered" evidence="3">
    <location>
        <begin position="714"/>
        <end position="774"/>
    </location>
</feature>
<feature type="compositionally biased region" description="Basic and acidic residues" evidence="3">
    <location>
        <begin position="714"/>
        <end position="728"/>
    </location>
</feature>
<evidence type="ECO:0000259" key="4">
    <source>
        <dbReference type="PROSITE" id="PS50002"/>
    </source>
</evidence>
<feature type="region of interest" description="Disordered" evidence="3">
    <location>
        <begin position="353"/>
        <end position="377"/>
    </location>
</feature>
<evidence type="ECO:0000313" key="7">
    <source>
        <dbReference type="RefSeq" id="XP_017770103.1"/>
    </source>
</evidence>
<feature type="domain" description="SAM" evidence="5">
    <location>
        <begin position="853"/>
        <end position="917"/>
    </location>
</feature>
<feature type="compositionally biased region" description="Polar residues" evidence="3">
    <location>
        <begin position="605"/>
        <end position="620"/>
    </location>
</feature>
<feature type="region of interest" description="Disordered" evidence="3">
    <location>
        <begin position="1118"/>
        <end position="1137"/>
    </location>
</feature>
<name>A0ABM1M6A3_NICVS</name>
<dbReference type="Pfam" id="PF07653">
    <property type="entry name" value="SH3_2"/>
    <property type="match status" value="1"/>
</dbReference>
<dbReference type="SUPFAM" id="SSF47769">
    <property type="entry name" value="SAM/Pointed domain"/>
    <property type="match status" value="2"/>
</dbReference>
<dbReference type="InterPro" id="IPR058666">
    <property type="entry name" value="SASH1/NUB1_homeodomain"/>
</dbReference>
<evidence type="ECO:0000259" key="5">
    <source>
        <dbReference type="PROSITE" id="PS50105"/>
    </source>
</evidence>
<dbReference type="SMART" id="SM00326">
    <property type="entry name" value="SH3"/>
    <property type="match status" value="1"/>
</dbReference>
<dbReference type="InterPro" id="IPR036028">
    <property type="entry name" value="SH3-like_dom_sf"/>
</dbReference>
<keyword evidence="6" id="KW-1185">Reference proteome</keyword>
<proteinExistence type="predicted"/>
<dbReference type="PROSITE" id="PS50105">
    <property type="entry name" value="SAM_DOMAIN"/>
    <property type="match status" value="2"/>
</dbReference>
<dbReference type="InterPro" id="IPR001660">
    <property type="entry name" value="SAM"/>
</dbReference>
<evidence type="ECO:0000256" key="3">
    <source>
        <dbReference type="SAM" id="MobiDB-lite"/>
    </source>
</evidence>
<dbReference type="Pfam" id="PF26285">
    <property type="entry name" value="SASH1_Homeodomain"/>
    <property type="match status" value="1"/>
</dbReference>
<sequence>MAGNIVAEWLRSLHLGQYADSFIDNGYDDLEICKQVGDPDLDAIGVFNPNHRSRLLQSVRTLREEGAASVYFSLEESVAVHEECLCDNVSARSSRTSSGRCSDKEATSSRIAAVSPAASSSAESGQEVAKYLDEYEEGKAELVKIPRMQLKMLLRDKLAQDGIRLTCQPYSTPDGDRGYLEGLASRYADLFSTHYGDVLSYLEDLRRKDWVDMSPRERVAVTPETPPQAYSPVSGAPVSILGLTSSQSQPIYVPGKYQQPSSCLSDKEEDEIYGFGYGVYGAQMVRQQQQRLMGAQPTSHQPLLLQHQQNYQTCLSPRSAYFYEFPPTDQNYTNTGKKKTTFSRFLRGLKTSHRKEKHGNCSPRHGRAGTRGVPQRVDTPDSVLQSGLGLTDLGQHAVLRSMVDPRDYDRLRHLQMNGSTPNTFEETIYKLKLQEALRKREQFTKEHEEILRNIKQGLLHLDKEGVRGSISADDTYMYDEDARMLAPGVHDRGHWYDEPPYESDPEDFLMGSSPTGPTATIQNGRVCFTLNLRQEPRAEGVISLRSAGDISLPREAPVGVGGSVLKGPPRRGLILPQAGYPPTIIPLTHSRTCRDRESGDYAGSDVQSVSSRLSTLSVDTSRSEQQDTSQMVSPQYYTHIEEKIRHFRKPGPPCTRSEDGLSPNQSSDYEDQDDYTNCSQQVATVHMSGDGRSAGVANFVGKVRGLREDVQRKISRLKSEQTEPRRIDPSFPCSASSVESLPSGSGSSTQALVRAGSNHSSISAEDVEPSPTEPHIIGKAKALVDYTPSPYDKEALKFKKGDIIEILSMNASGQWKGICHGRRGTFKFINVELLSERNIKARREMKWHRNIKAKPKSVEDLLQKVGLQEYISVFVLNGYEDLELFKELEPSDLDYLGIVNGDHRAKILTAVQVLHDLDSGSEGDIAESSSEGDDHNKALSREPGGNCSPFGRRQFPRDSGCYDAALKSSNKQIHQHHNQTSPQGESDVSDNNTFCDTTNNLDSVVEQCNNEILARVRQAQKNVLNLKEDTGYQPNIPNNTIPNSSGDMLRKTKDSYVSMHGHTTLIDPCRRARSSARKIHYEDSCEADQKLNTVKYVVGGNEVTETNSTFISRSCLSEKSSDSGVSSSSLSSANVKDTRPAVLPQNITENPAHSILNFSNCANRSTSTANKKVA</sequence>
<keyword evidence="1 2" id="KW-0728">SH3 domain</keyword>
<organism evidence="6 7">
    <name type="scientific">Nicrophorus vespilloides</name>
    <name type="common">Boreal carrion beetle</name>
    <dbReference type="NCBI Taxonomy" id="110193"/>
    <lineage>
        <taxon>Eukaryota</taxon>
        <taxon>Metazoa</taxon>
        <taxon>Ecdysozoa</taxon>
        <taxon>Arthropoda</taxon>
        <taxon>Hexapoda</taxon>
        <taxon>Insecta</taxon>
        <taxon>Pterygota</taxon>
        <taxon>Neoptera</taxon>
        <taxon>Endopterygota</taxon>
        <taxon>Coleoptera</taxon>
        <taxon>Polyphaga</taxon>
        <taxon>Staphyliniformia</taxon>
        <taxon>Silphidae</taxon>
        <taxon>Nicrophorinae</taxon>
        <taxon>Nicrophorus</taxon>
    </lineage>
</organism>
<evidence type="ECO:0000256" key="2">
    <source>
        <dbReference type="PROSITE-ProRule" id="PRU00192"/>
    </source>
</evidence>
<feature type="region of interest" description="Disordered" evidence="3">
    <location>
        <begin position="969"/>
        <end position="994"/>
    </location>
</feature>
<feature type="region of interest" description="Disordered" evidence="3">
    <location>
        <begin position="647"/>
        <end position="673"/>
    </location>
</feature>
<accession>A0ABM1M6A3</accession>
<dbReference type="Gene3D" id="1.10.150.50">
    <property type="entry name" value="Transcription Factor, Ets-1"/>
    <property type="match status" value="2"/>
</dbReference>
<dbReference type="PANTHER" id="PTHR12301:SF8">
    <property type="entry name" value="STERILE ALPHA MOTIF DOMAIN-CONTAINING PROTEIN 5"/>
    <property type="match status" value="1"/>
</dbReference>
<dbReference type="PANTHER" id="PTHR12301">
    <property type="entry name" value="SAM-DOMAIN, SH3 AND NUCLEAR LOCALIZATION SIGNALS PROTEIN RELATED"/>
    <property type="match status" value="1"/>
</dbReference>
<protein>
    <submittedName>
        <fullName evidence="7">Uncharacterized protein LOC108557904 isoform X1</fullName>
    </submittedName>
</protein>
<evidence type="ECO:0000313" key="6">
    <source>
        <dbReference type="Proteomes" id="UP000695000"/>
    </source>
</evidence>
<gene>
    <name evidence="7" type="primary">LOC108557904</name>
</gene>
<feature type="compositionally biased region" description="Low complexity" evidence="3">
    <location>
        <begin position="734"/>
        <end position="748"/>
    </location>
</feature>
<reference evidence="7" key="1">
    <citation type="submission" date="2025-08" db="UniProtKB">
        <authorList>
            <consortium name="RefSeq"/>
        </authorList>
    </citation>
    <scope>IDENTIFICATION</scope>
</reference>